<feature type="region of interest" description="Disordered" evidence="1">
    <location>
        <begin position="157"/>
        <end position="361"/>
    </location>
</feature>
<feature type="compositionally biased region" description="Low complexity" evidence="1">
    <location>
        <begin position="338"/>
        <end position="348"/>
    </location>
</feature>
<name>A0A5N6TW39_ASPAV</name>
<proteinExistence type="predicted"/>
<dbReference type="Proteomes" id="UP000325780">
    <property type="component" value="Unassembled WGS sequence"/>
</dbReference>
<feature type="compositionally biased region" description="Low complexity" evidence="1">
    <location>
        <begin position="264"/>
        <end position="278"/>
    </location>
</feature>
<reference evidence="2 3" key="1">
    <citation type="submission" date="2019-04" db="EMBL/GenBank/DDBJ databases">
        <title>Friends and foes A comparative genomics study of 23 Aspergillus species from section Flavi.</title>
        <authorList>
            <consortium name="DOE Joint Genome Institute"/>
            <person name="Kjaerbolling I."/>
            <person name="Vesth T."/>
            <person name="Frisvad J.C."/>
            <person name="Nybo J.L."/>
            <person name="Theobald S."/>
            <person name="Kildgaard S."/>
            <person name="Isbrandt T."/>
            <person name="Kuo A."/>
            <person name="Sato A."/>
            <person name="Lyhne E.K."/>
            <person name="Kogle M.E."/>
            <person name="Wiebenga A."/>
            <person name="Kun R.S."/>
            <person name="Lubbers R.J."/>
            <person name="Makela M.R."/>
            <person name="Barry K."/>
            <person name="Chovatia M."/>
            <person name="Clum A."/>
            <person name="Daum C."/>
            <person name="Haridas S."/>
            <person name="He G."/>
            <person name="LaButti K."/>
            <person name="Lipzen A."/>
            <person name="Mondo S."/>
            <person name="Riley R."/>
            <person name="Salamov A."/>
            <person name="Simmons B.A."/>
            <person name="Magnuson J.K."/>
            <person name="Henrissat B."/>
            <person name="Mortensen U.H."/>
            <person name="Larsen T.O."/>
            <person name="Devries R.P."/>
            <person name="Grigoriev I.V."/>
            <person name="Machida M."/>
            <person name="Baker S.E."/>
            <person name="Andersen M.R."/>
        </authorList>
    </citation>
    <scope>NUCLEOTIDE SEQUENCE [LARGE SCALE GENOMIC DNA]</scope>
    <source>
        <strain evidence="2 3">IBT 18842</strain>
    </source>
</reference>
<keyword evidence="3" id="KW-1185">Reference proteome</keyword>
<evidence type="ECO:0000313" key="3">
    <source>
        <dbReference type="Proteomes" id="UP000325780"/>
    </source>
</evidence>
<feature type="region of interest" description="Disordered" evidence="1">
    <location>
        <begin position="1"/>
        <end position="66"/>
    </location>
</feature>
<dbReference type="OrthoDB" id="5374569at2759"/>
<gene>
    <name evidence="2" type="ORF">BDV25DRAFT_139683</name>
</gene>
<dbReference type="AlphaFoldDB" id="A0A5N6TW39"/>
<feature type="compositionally biased region" description="Polar residues" evidence="1">
    <location>
        <begin position="289"/>
        <end position="300"/>
    </location>
</feature>
<evidence type="ECO:0000256" key="1">
    <source>
        <dbReference type="SAM" id="MobiDB-lite"/>
    </source>
</evidence>
<evidence type="ECO:0000313" key="2">
    <source>
        <dbReference type="EMBL" id="KAE8150598.1"/>
    </source>
</evidence>
<dbReference type="EMBL" id="ML742090">
    <property type="protein sequence ID" value="KAE8150598.1"/>
    <property type="molecule type" value="Genomic_DNA"/>
</dbReference>
<feature type="compositionally biased region" description="Low complexity" evidence="1">
    <location>
        <begin position="208"/>
        <end position="219"/>
    </location>
</feature>
<organism evidence="2 3">
    <name type="scientific">Aspergillus avenaceus</name>
    <dbReference type="NCBI Taxonomy" id="36643"/>
    <lineage>
        <taxon>Eukaryota</taxon>
        <taxon>Fungi</taxon>
        <taxon>Dikarya</taxon>
        <taxon>Ascomycota</taxon>
        <taxon>Pezizomycotina</taxon>
        <taxon>Eurotiomycetes</taxon>
        <taxon>Eurotiomycetidae</taxon>
        <taxon>Eurotiales</taxon>
        <taxon>Aspergillaceae</taxon>
        <taxon>Aspergillus</taxon>
        <taxon>Aspergillus subgen. Circumdati</taxon>
    </lineage>
</organism>
<feature type="compositionally biased region" description="Polar residues" evidence="1">
    <location>
        <begin position="317"/>
        <end position="337"/>
    </location>
</feature>
<sequence length="361" mass="40016">MPRTLPWLTSVKSTSTKRESTPRPSAKAKRERENDSDATPKANGSRAKKQDLFISSPTPPSSPIYRCPTEEFLIEGLSNDDIYIMVEDEFNSVAQSFTQHLHYAEYVKRKKEAKEQNAAAIQSLARPTDGVTPVSEETKRRHASDVLYALQNTGLEVMGSKRPPVESDEEKEEEDETWAGTSLHDLMTSPRKTRSLMGMQGIKSSTRAAAGFSQASGSGKEIDSSPPKAHTVNDYDETASEDDNLDLQRTPTMKPAQRTRSVKSESISSNPRSSPLSPTKRRADKVHSMDTTYRTPASTISKRRLRFDDLDELPALHNSNVQVQGAGTSPSISKAQHNNPPSKNNPQSKKSRLNEVPTFFV</sequence>
<feature type="compositionally biased region" description="Acidic residues" evidence="1">
    <location>
        <begin position="234"/>
        <end position="245"/>
    </location>
</feature>
<feature type="compositionally biased region" description="Acidic residues" evidence="1">
    <location>
        <begin position="166"/>
        <end position="177"/>
    </location>
</feature>
<accession>A0A5N6TW39</accession>
<feature type="region of interest" description="Disordered" evidence="1">
    <location>
        <begin position="121"/>
        <end position="140"/>
    </location>
</feature>
<protein>
    <submittedName>
        <fullName evidence="2">Uncharacterized protein</fullName>
    </submittedName>
</protein>